<dbReference type="EMBL" id="SOAY01000010">
    <property type="protein sequence ID" value="TDT47208.1"/>
    <property type="molecule type" value="Genomic_DNA"/>
</dbReference>
<evidence type="ECO:0000313" key="1">
    <source>
        <dbReference type="EMBL" id="TDT47208.1"/>
    </source>
</evidence>
<dbReference type="Proteomes" id="UP000294749">
    <property type="component" value="Unassembled WGS sequence"/>
</dbReference>
<evidence type="ECO:0000313" key="2">
    <source>
        <dbReference type="Proteomes" id="UP000294749"/>
    </source>
</evidence>
<organism evidence="1 2">
    <name type="scientific">Maribacter spongiicola</name>
    <dbReference type="NCBI Taxonomy" id="1206753"/>
    <lineage>
        <taxon>Bacteria</taxon>
        <taxon>Pseudomonadati</taxon>
        <taxon>Bacteroidota</taxon>
        <taxon>Flavobacteriia</taxon>
        <taxon>Flavobacteriales</taxon>
        <taxon>Flavobacteriaceae</taxon>
        <taxon>Maribacter</taxon>
    </lineage>
</organism>
<name>A0A4R7K9S7_9FLAO</name>
<accession>A0A4R7K9S7</accession>
<dbReference type="AlphaFoldDB" id="A0A4R7K9S7"/>
<sequence length="37" mass="4576">MYIILTYCNNKMYFKFYLTYIASNSSLKRDEMKQLKI</sequence>
<keyword evidence="2" id="KW-1185">Reference proteome</keyword>
<protein>
    <submittedName>
        <fullName evidence="1">Uncharacterized protein</fullName>
    </submittedName>
</protein>
<comment type="caution">
    <text evidence="1">The sequence shown here is derived from an EMBL/GenBank/DDBJ whole genome shotgun (WGS) entry which is preliminary data.</text>
</comment>
<gene>
    <name evidence="1" type="ORF">CLV90_1281</name>
</gene>
<proteinExistence type="predicted"/>
<reference evidence="1 2" key="1">
    <citation type="submission" date="2019-03" db="EMBL/GenBank/DDBJ databases">
        <title>Genomic Encyclopedia of Archaeal and Bacterial Type Strains, Phase II (KMG-II): from individual species to whole genera.</title>
        <authorList>
            <person name="Goeker M."/>
        </authorList>
    </citation>
    <scope>NUCLEOTIDE SEQUENCE [LARGE SCALE GENOMIC DNA]</scope>
    <source>
        <strain evidence="1 2">DSM 25233</strain>
    </source>
</reference>